<organism evidence="1 2">
    <name type="scientific">candidate division TA06 bacterium</name>
    <dbReference type="NCBI Taxonomy" id="2250710"/>
    <lineage>
        <taxon>Bacteria</taxon>
        <taxon>Bacteria division TA06</taxon>
    </lineage>
</organism>
<evidence type="ECO:0000313" key="1">
    <source>
        <dbReference type="EMBL" id="MBI4726765.1"/>
    </source>
</evidence>
<dbReference type="EMBL" id="JACQXR010000078">
    <property type="protein sequence ID" value="MBI4726765.1"/>
    <property type="molecule type" value="Genomic_DNA"/>
</dbReference>
<protein>
    <recommendedName>
        <fullName evidence="3">Galactose oxidase</fullName>
    </recommendedName>
</protein>
<dbReference type="SUPFAM" id="SSF117281">
    <property type="entry name" value="Kelch motif"/>
    <property type="match status" value="1"/>
</dbReference>
<dbReference type="Proteomes" id="UP000736328">
    <property type="component" value="Unassembled WGS sequence"/>
</dbReference>
<proteinExistence type="predicted"/>
<dbReference type="Gene3D" id="2.120.10.80">
    <property type="entry name" value="Kelch-type beta propeller"/>
    <property type="match status" value="1"/>
</dbReference>
<dbReference type="InterPro" id="IPR015915">
    <property type="entry name" value="Kelch-typ_b-propeller"/>
</dbReference>
<name>A0A933IA98_UNCT6</name>
<comment type="caution">
    <text evidence="1">The sequence shown here is derived from an EMBL/GenBank/DDBJ whole genome shotgun (WGS) entry which is preliminary data.</text>
</comment>
<sequence length="75" mass="8431">MSSAPQRTVVYIYATEFRYILTGKRGNYLTDLWEYDTTSDTWTRKADFPGTPRDRAVGFSIGTKGYIGTGASGFF</sequence>
<evidence type="ECO:0000313" key="2">
    <source>
        <dbReference type="Proteomes" id="UP000736328"/>
    </source>
</evidence>
<accession>A0A933IA98</accession>
<evidence type="ECO:0008006" key="3">
    <source>
        <dbReference type="Google" id="ProtNLM"/>
    </source>
</evidence>
<gene>
    <name evidence="1" type="ORF">HY768_06025</name>
</gene>
<dbReference type="AlphaFoldDB" id="A0A933IA98"/>
<reference evidence="1" key="1">
    <citation type="submission" date="2020-07" db="EMBL/GenBank/DDBJ databases">
        <title>Huge and variable diversity of episymbiotic CPR bacteria and DPANN archaea in groundwater ecosystems.</title>
        <authorList>
            <person name="He C.Y."/>
            <person name="Keren R."/>
            <person name="Whittaker M."/>
            <person name="Farag I.F."/>
            <person name="Doudna J."/>
            <person name="Cate J.H.D."/>
            <person name="Banfield J.F."/>
        </authorList>
    </citation>
    <scope>NUCLEOTIDE SEQUENCE</scope>
    <source>
        <strain evidence="1">NC_groundwater_1520_Pr4_B-0.1um_53_5</strain>
    </source>
</reference>